<name>A0ACC2JTV9_9PEZI</name>
<evidence type="ECO:0000313" key="2">
    <source>
        <dbReference type="Proteomes" id="UP001153332"/>
    </source>
</evidence>
<dbReference type="Proteomes" id="UP001153332">
    <property type="component" value="Unassembled WGS sequence"/>
</dbReference>
<evidence type="ECO:0000313" key="1">
    <source>
        <dbReference type="EMBL" id="KAJ8130764.1"/>
    </source>
</evidence>
<accession>A0ACC2JTV9</accession>
<gene>
    <name evidence="1" type="ORF">O1611_g2864</name>
</gene>
<dbReference type="EMBL" id="JAPUUL010000428">
    <property type="protein sequence ID" value="KAJ8130764.1"/>
    <property type="molecule type" value="Genomic_DNA"/>
</dbReference>
<reference evidence="1" key="1">
    <citation type="submission" date="2022-12" db="EMBL/GenBank/DDBJ databases">
        <title>Genome Sequence of Lasiodiplodia mahajangana.</title>
        <authorList>
            <person name="Buettner E."/>
        </authorList>
    </citation>
    <scope>NUCLEOTIDE SEQUENCE</scope>
    <source>
        <strain evidence="1">VT137</strain>
    </source>
</reference>
<organism evidence="1 2">
    <name type="scientific">Lasiodiplodia mahajangana</name>
    <dbReference type="NCBI Taxonomy" id="1108764"/>
    <lineage>
        <taxon>Eukaryota</taxon>
        <taxon>Fungi</taxon>
        <taxon>Dikarya</taxon>
        <taxon>Ascomycota</taxon>
        <taxon>Pezizomycotina</taxon>
        <taxon>Dothideomycetes</taxon>
        <taxon>Dothideomycetes incertae sedis</taxon>
        <taxon>Botryosphaeriales</taxon>
        <taxon>Botryosphaeriaceae</taxon>
        <taxon>Lasiodiplodia</taxon>
    </lineage>
</organism>
<sequence length="417" mass="47025">MNRLFYSSYETLEAAINLFSHDTDEPCRKLFHFSRERNGSWVIRNMITDKAASGGSMIESMTNRHENQEHGDFELLVLEEGEAGVLGHYTRINTVVEPQVNGDSPGIGPGYRWQRSAFIEAKDMACTHCPSKLVVSFKLIYRTRSALFKPPSRPEINLLSSLSSIFAAFGLALLTSTLVLVIDAAPLVHSRLPMGRGNDGTTLETVVLDAEMKLTHYRCPQHAWRRGQNDRSHVWFARDDIVGPGQALGAAYLHQDTPTTLMVAVPTFRGIEEHRFRSNKWEFITVISRYPGPCCIYTNPPLEKEALYVLATTAEGVICLEKDRYSPEPRWIGSLLDLPGALQYFLANTWEPSRAIPFSVVSNPDVHNNPEVELIAFHPSGDGDDNVWMILHWKFILPSQKWVVSSVVLQFIYGMPY</sequence>
<proteinExistence type="predicted"/>
<keyword evidence="2" id="KW-1185">Reference proteome</keyword>
<comment type="caution">
    <text evidence="1">The sequence shown here is derived from an EMBL/GenBank/DDBJ whole genome shotgun (WGS) entry which is preliminary data.</text>
</comment>
<protein>
    <submittedName>
        <fullName evidence="1">Uncharacterized protein</fullName>
    </submittedName>
</protein>